<comment type="similarity">
    <text evidence="1">Belongs to the PPR family. PCMP-H subfamily.</text>
</comment>
<dbReference type="EMBL" id="JAVXUO010002860">
    <property type="protein sequence ID" value="KAK2969010.1"/>
    <property type="molecule type" value="Genomic_DNA"/>
</dbReference>
<name>A0AA88R1T3_9ASTE</name>
<dbReference type="GO" id="GO:0008270">
    <property type="term" value="F:zinc ion binding"/>
    <property type="evidence" value="ECO:0007669"/>
    <property type="project" value="InterPro"/>
</dbReference>
<dbReference type="InterPro" id="IPR032867">
    <property type="entry name" value="DYW_dom"/>
</dbReference>
<accession>A0AA88R1T3</accession>
<reference evidence="6" key="1">
    <citation type="submission" date="2022-12" db="EMBL/GenBank/DDBJ databases">
        <title>Draft genome assemblies for two species of Escallonia (Escalloniales).</title>
        <authorList>
            <person name="Chanderbali A."/>
            <person name="Dervinis C."/>
            <person name="Anghel I."/>
            <person name="Soltis D."/>
            <person name="Soltis P."/>
            <person name="Zapata F."/>
        </authorList>
    </citation>
    <scope>NUCLEOTIDE SEQUENCE</scope>
    <source>
        <strain evidence="6">UCBG92.1500</strain>
        <tissue evidence="6">Leaf</tissue>
    </source>
</reference>
<feature type="compositionally biased region" description="Polar residues" evidence="4">
    <location>
        <begin position="1"/>
        <end position="31"/>
    </location>
</feature>
<protein>
    <recommendedName>
        <fullName evidence="5">DYW domain-containing protein</fullName>
    </recommendedName>
</protein>
<dbReference type="PANTHER" id="PTHR47926">
    <property type="entry name" value="PENTATRICOPEPTIDE REPEAT-CONTAINING PROTEIN"/>
    <property type="match status" value="1"/>
</dbReference>
<dbReference type="GO" id="GO:0003723">
    <property type="term" value="F:RNA binding"/>
    <property type="evidence" value="ECO:0007669"/>
    <property type="project" value="InterPro"/>
</dbReference>
<dbReference type="Proteomes" id="UP001187471">
    <property type="component" value="Unassembled WGS sequence"/>
</dbReference>
<evidence type="ECO:0000256" key="1">
    <source>
        <dbReference type="ARBA" id="ARBA00006643"/>
    </source>
</evidence>
<dbReference type="InterPro" id="IPR046848">
    <property type="entry name" value="E_motif"/>
</dbReference>
<dbReference type="GO" id="GO:0009451">
    <property type="term" value="P:RNA modification"/>
    <property type="evidence" value="ECO:0007669"/>
    <property type="project" value="InterPro"/>
</dbReference>
<dbReference type="PANTHER" id="PTHR47926:SF488">
    <property type="entry name" value="DYW DOMAIN-CONTAINING PROTEIN"/>
    <property type="match status" value="1"/>
</dbReference>
<keyword evidence="7" id="KW-1185">Reference proteome</keyword>
<dbReference type="AlphaFoldDB" id="A0AA88R1T3"/>
<dbReference type="Pfam" id="PF13041">
    <property type="entry name" value="PPR_2"/>
    <property type="match status" value="1"/>
</dbReference>
<evidence type="ECO:0000256" key="3">
    <source>
        <dbReference type="PROSITE-ProRule" id="PRU00708"/>
    </source>
</evidence>
<dbReference type="Gene3D" id="1.25.40.10">
    <property type="entry name" value="Tetratricopeptide repeat domain"/>
    <property type="match status" value="3"/>
</dbReference>
<comment type="caution">
    <text evidence="6">The sequence shown here is derived from an EMBL/GenBank/DDBJ whole genome shotgun (WGS) entry which is preliminary data.</text>
</comment>
<evidence type="ECO:0000256" key="4">
    <source>
        <dbReference type="SAM" id="MobiDB-lite"/>
    </source>
</evidence>
<dbReference type="InterPro" id="IPR002885">
    <property type="entry name" value="PPR_rpt"/>
</dbReference>
<dbReference type="InterPro" id="IPR011990">
    <property type="entry name" value="TPR-like_helical_dom_sf"/>
</dbReference>
<dbReference type="FunFam" id="1.25.40.10:FF:000427">
    <property type="entry name" value="Pentatricopeptide repeat-containing protein chloroplastic"/>
    <property type="match status" value="1"/>
</dbReference>
<dbReference type="FunFam" id="1.25.40.10:FF:000184">
    <property type="entry name" value="Pentatricopeptide repeat-containing protein, chloroplastic"/>
    <property type="match status" value="1"/>
</dbReference>
<sequence>MATLISPNSPLSHSDFKTTNPRTPTSESTHPLSLLPKCTSLKELKQIQAYSIKAQLHNDTVVITKLINLCTLNPTSSSMDHAHHLFDQIPHPQIFLFNFMARGYARTDTPLRAIVLFVQILCLGLVPDYYTFPSLLKACARAKSLEEGKQLHCLAIKHELSNDMYVSPALINMYTECNDIGSARCTFNRIVEPCVVTYNAMINGYVRDSQPNEALSLFREMQAKNLKPTDVTMLGVISSCALLGALDLGKWIHEYVKDNCFNQYVKVNTALIDMYAKCGSLDDAVSIFENMDARDTQAWSAMIMAYAVHGHGFKAISVFEEMGRALVHPDEITFLGLLYACSHTGLVDEGCRFLHSMSAKYGIIPGIKHYGCVLDLLGRAGQLNDAYKFVEDLPIEPTPILWRTLLAACSSHDNVELGKLVVERIFKMDKSHDGDYVIFSNMCAKAGRWEDVNYIRKLMIDRGVVKAPGCSLIEVNNTVHEFFSGDGTHTEYRELHQALDKLVEELKLVGYNPDTSLVSYPGMDDEEKEAILRYHSEKLAIAFGLLNTPPGTTIRVVKNLRICRDCHSAAKLISFVSGRHLILRDMQRFHHFSDGKCSCGDYW</sequence>
<evidence type="ECO:0000256" key="2">
    <source>
        <dbReference type="ARBA" id="ARBA00022737"/>
    </source>
</evidence>
<feature type="domain" description="DYW" evidence="5">
    <location>
        <begin position="510"/>
        <end position="603"/>
    </location>
</feature>
<feature type="repeat" description="PPR" evidence="3">
    <location>
        <begin position="295"/>
        <end position="329"/>
    </location>
</feature>
<dbReference type="Pfam" id="PF01535">
    <property type="entry name" value="PPR"/>
    <property type="match status" value="2"/>
</dbReference>
<dbReference type="InterPro" id="IPR046960">
    <property type="entry name" value="PPR_At4g14850-like_plant"/>
</dbReference>
<evidence type="ECO:0000313" key="7">
    <source>
        <dbReference type="Proteomes" id="UP001187471"/>
    </source>
</evidence>
<evidence type="ECO:0000313" key="6">
    <source>
        <dbReference type="EMBL" id="KAK2969010.1"/>
    </source>
</evidence>
<feature type="repeat" description="PPR" evidence="3">
    <location>
        <begin position="194"/>
        <end position="228"/>
    </location>
</feature>
<keyword evidence="2" id="KW-0677">Repeat</keyword>
<proteinExistence type="inferred from homology"/>
<dbReference type="PROSITE" id="PS51375">
    <property type="entry name" value="PPR"/>
    <property type="match status" value="2"/>
</dbReference>
<dbReference type="Pfam" id="PF14432">
    <property type="entry name" value="DYW_deaminase"/>
    <property type="match status" value="1"/>
</dbReference>
<organism evidence="6 7">
    <name type="scientific">Escallonia rubra</name>
    <dbReference type="NCBI Taxonomy" id="112253"/>
    <lineage>
        <taxon>Eukaryota</taxon>
        <taxon>Viridiplantae</taxon>
        <taxon>Streptophyta</taxon>
        <taxon>Embryophyta</taxon>
        <taxon>Tracheophyta</taxon>
        <taxon>Spermatophyta</taxon>
        <taxon>Magnoliopsida</taxon>
        <taxon>eudicotyledons</taxon>
        <taxon>Gunneridae</taxon>
        <taxon>Pentapetalae</taxon>
        <taxon>asterids</taxon>
        <taxon>campanulids</taxon>
        <taxon>Escalloniales</taxon>
        <taxon>Escalloniaceae</taxon>
        <taxon>Escallonia</taxon>
    </lineage>
</organism>
<gene>
    <name evidence="6" type="ORF">RJ640_007875</name>
</gene>
<dbReference type="NCBIfam" id="TIGR00756">
    <property type="entry name" value="PPR"/>
    <property type="match status" value="2"/>
</dbReference>
<dbReference type="Pfam" id="PF20431">
    <property type="entry name" value="E_motif"/>
    <property type="match status" value="1"/>
</dbReference>
<evidence type="ECO:0000259" key="5">
    <source>
        <dbReference type="Pfam" id="PF14432"/>
    </source>
</evidence>
<feature type="region of interest" description="Disordered" evidence="4">
    <location>
        <begin position="1"/>
        <end position="32"/>
    </location>
</feature>